<dbReference type="Gene3D" id="6.10.250.2040">
    <property type="match status" value="2"/>
</dbReference>
<dbReference type="SUPFAM" id="SSF101967">
    <property type="entry name" value="Adhesin YadA, collagen-binding domain"/>
    <property type="match status" value="6"/>
</dbReference>
<keyword evidence="9" id="KW-0472">Membrane</keyword>
<dbReference type="Gene3D" id="6.10.250.2030">
    <property type="match status" value="2"/>
</dbReference>
<dbReference type="Gene3D" id="2.20.70.140">
    <property type="match status" value="5"/>
</dbReference>
<dbReference type="Pfam" id="PF03895">
    <property type="entry name" value="YadA_anchor"/>
    <property type="match status" value="1"/>
</dbReference>
<feature type="domain" description="Trimeric autotransporter adhesin YadA-like stalk" evidence="14">
    <location>
        <begin position="1520"/>
        <end position="1552"/>
    </location>
</feature>
<dbReference type="Pfam" id="PF05662">
    <property type="entry name" value="YadA_stalk"/>
    <property type="match status" value="12"/>
</dbReference>
<dbReference type="Gene3D" id="6.10.250.2120">
    <property type="match status" value="1"/>
</dbReference>
<dbReference type="InterPro" id="IPR045584">
    <property type="entry name" value="Pilin-like"/>
</dbReference>
<evidence type="ECO:0000259" key="13">
    <source>
        <dbReference type="Pfam" id="PF05658"/>
    </source>
</evidence>
<comment type="caution">
    <text evidence="15">The sequence shown here is derived from an EMBL/GenBank/DDBJ whole genome shotgun (WGS) entry which is preliminary data.</text>
</comment>
<keyword evidence="16" id="KW-1185">Reference proteome</keyword>
<feature type="domain" description="Trimeric autotransporter adhesin YadA-like stalk" evidence="14">
    <location>
        <begin position="839"/>
        <end position="879"/>
    </location>
</feature>
<reference evidence="15 16" key="1">
    <citation type="submission" date="2021-08" db="EMBL/GenBank/DDBJ databases">
        <title>Bartonella raoulti 094 sp. nov.</title>
        <authorList>
            <person name="Zgheib R."/>
            <person name="Hammoud A."/>
        </authorList>
    </citation>
    <scope>NUCLEOTIDE SEQUENCE [LARGE SCALE GENOMIC DNA]</scope>
    <source>
        <strain evidence="15 16">094</strain>
    </source>
</reference>
<feature type="domain" description="Trimeric autotransporter adhesin YadA-like stalk" evidence="14">
    <location>
        <begin position="1389"/>
        <end position="1427"/>
    </location>
</feature>
<evidence type="ECO:0000259" key="14">
    <source>
        <dbReference type="Pfam" id="PF05662"/>
    </source>
</evidence>
<feature type="domain" description="Trimeric autotransporter adhesin YadA-like head" evidence="13">
    <location>
        <begin position="189"/>
        <end position="213"/>
    </location>
</feature>
<evidence type="ECO:0000256" key="10">
    <source>
        <dbReference type="ARBA" id="ARBA00023237"/>
    </source>
</evidence>
<sequence>MKKLYSTPNVIKAVSLGTAMAALLSSVSPVFAANLAIRGSLVESTIGAGVSYAKGSHGSIVLAGDDDFCGVDNVVNRGGQQQANVTSRITAEEQYNRFMDGYNANNGGDPYGTTTQQVIWMSDGNLTQNATYMGTATGGFMNAIPEAYGVYSFATGCGSSAIGNYSTAFGAGATTKAGGAQAFGVSALASGKASIAIGVGSEAKKESTVAIGGLANALGKNSVALGVKAKADKNYGIAIGSEAEAQGSGAIAIGSRDSDRTPTVNPNRKVIAKGENAIAIGTHTFAEAEDSVAIGANAQAHVYDGVAIGGGSVSDREKGDVGYDPFLNGPSTETNMAWKSTAGAFSVGEVGGQKNGRLTRQITGVAAGSQDTDAVNVAQLKAMKDLVAGEWKVSVNDQDSTTVKGRDIVDFSVKNDKDVGQDNLKIEKSTESNKNKIAFTLSDQLKLTSVTTGNSIMSGAGFMFVDNNGPKMTVDGIDAGNKKITRVEQAENDTDAVNLKQLKEMTEGIKGGGWKLSVEDEDAEDVEAGSTVHFSAVENKDGNKNIKIVKDNENDENNVKFDLADNITVKKLTAGRSTISDDGIIFDGSARITTDGIDAGDKIITGVKAGENETDAVNVAQLNKIKEFATKGWKLAVDGNNATDVGAGNTVNLVAGVDQNNNKNITIEKDNKNKVTFILNDDLNLTSVTTGDSIMSSGSFMFANGDGPSLNLEGIDAGNEIITNVKAGEGDNDAVNYKQLKDVKQLATKGWKLSVDGNNATDVGAGSTVDLIASEVDGYKNITIEKDDKNKVTFALNDDLNLTSVTTGDSIMSSGSFMFANGEGPSLNLEGIDAGNEIITNVKAGEDDNDAVNYKQLKDVKQLATKGWKLSVDGNNATDVGAGSTVDLIASEVDGYKNITIEKDDKNKVTFALNDDLKLTSITTGKSTMSNDGFMFMDGGPSITMNGIDAGNKKITGVLKGTDDTDAVNVSQLNEIKDQIADDSLVKWDEEQRLITIGKEKGGEKVDITGSNGARIIAGVKKGELSESSTEAVNGSQINQISGDIAKFFGGGTKFENGAFTKPRYNLTTINENGKVTSKEYNDVGRALSGLDTNIRHVNQHLIYAMKDVASYFGGGAGYDDENEWHAPVFRVIQFKDNGASSKQPYYNVADAFEGVNNSFTNIHNQISNITENSLVKQDGEDGIITVGKATGGDTINIVNRIGQNRTISGVKDGKLSQTSTDAINGSQLFEVAKNTSEYFGGGADVRAGIKPTYLINNKPYNDVGSAFTGVNISIKSLDDKIIEMKENNLVQQDDTSKIITIGAKTTGTEINVAGYGKVARKISGVQAAEKGDEAVNKDQLDKSIKDITKDIEIASAAAVLYDKENGVVNYGRVTLGGDKNNGPVALLNVKNGTIAENSNDAINGSQINQISKDIANYFGGGTEFVNGAFKGPKYTLSVITEDGTVGNANYRNVGSALTGLDANVKSVNSRLTDVANNFNQKIEGFSKDALLWSEDDKAFVALHEKDGEKTKSKLKFLLDGEIAQGSTDAITGNQLYLISNKLASYFGGGAKYENGQWTDPAFKISETNENGETVEKSYNNVADAFGGVNNNMSKINERIDDVINKVDSDALKWNNDKNAYDASRGGKPNKIINVADGKIEKDSKEAVNGGQLWKTNERVTNVENRVTDVEKDVQHISKKVDNISNTIEDIGDIVINIDNKVDNIDNKVNDIAEDAVRYERDENGNKTNKIVLKGGDDSEPVVIDNVADGKIKNGSKEAINGGQLHDYTKEQMKIVLDESKRYTDQRVNNIVIDAIDDAVDKAKQYTDMKFDALRYGIEDARKEAKQAAAIGLAVSNLRYNDMPGKLSVAFGSGLWRSQSAFAFGAGYTSEKGDIRSNLSVTTSGGHWGIGAGFNMTLN</sequence>
<feature type="domain" description="Trimeric autotransporter adhesin YadA-like head" evidence="13">
    <location>
        <begin position="272"/>
        <end position="298"/>
    </location>
</feature>
<dbReference type="InterPro" id="IPR005594">
    <property type="entry name" value="YadA_C"/>
</dbReference>
<gene>
    <name evidence="15" type="ORF">K3248_02125</name>
</gene>
<accession>A0ABS7I3W1</accession>
<dbReference type="SUPFAM" id="SSF54523">
    <property type="entry name" value="Pili subunits"/>
    <property type="match status" value="1"/>
</dbReference>
<comment type="subcellular location">
    <subcellularLocation>
        <location evidence="2">Cell outer membrane</location>
    </subcellularLocation>
    <subcellularLocation>
        <location evidence="1">Cell surface</location>
    </subcellularLocation>
</comment>
<feature type="chain" id="PRO_5045522166" evidence="11">
    <location>
        <begin position="33"/>
        <end position="1899"/>
    </location>
</feature>
<dbReference type="InterPro" id="IPR011049">
    <property type="entry name" value="Serralysin-like_metalloprot_C"/>
</dbReference>
<dbReference type="NCBIfam" id="NF033870">
    <property type="entry name" value="VOMP_auto_Cterm"/>
    <property type="match status" value="1"/>
</dbReference>
<keyword evidence="10" id="KW-0998">Cell outer membrane</keyword>
<dbReference type="CDD" id="cd12820">
    <property type="entry name" value="LbR_YadA-like"/>
    <property type="match status" value="1"/>
</dbReference>
<feature type="signal peptide" evidence="11">
    <location>
        <begin position="1"/>
        <end position="32"/>
    </location>
</feature>
<dbReference type="Pfam" id="PF05658">
    <property type="entry name" value="YadA_head"/>
    <property type="match status" value="3"/>
</dbReference>
<evidence type="ECO:0000313" key="15">
    <source>
        <dbReference type="EMBL" id="MBX4335403.1"/>
    </source>
</evidence>
<keyword evidence="4" id="KW-0813">Transport</keyword>
<dbReference type="Proteomes" id="UP000746918">
    <property type="component" value="Unassembled WGS sequence"/>
</dbReference>
<dbReference type="RefSeq" id="WP_220716713.1">
    <property type="nucleotide sequence ID" value="NZ_JAIFRO010000002.1"/>
</dbReference>
<keyword evidence="7 11" id="KW-0732">Signal</keyword>
<comment type="similarity">
    <text evidence="3">Belongs to the autotransporter-2 (AT-2) (TC 1.B.40) family.</text>
</comment>
<evidence type="ECO:0000256" key="7">
    <source>
        <dbReference type="ARBA" id="ARBA00022729"/>
    </source>
</evidence>
<organism evidence="15 16">
    <name type="scientific">Bartonella raoultii</name>
    <dbReference type="NCBI Taxonomy" id="1457020"/>
    <lineage>
        <taxon>Bacteria</taxon>
        <taxon>Pseudomonadati</taxon>
        <taxon>Pseudomonadota</taxon>
        <taxon>Alphaproteobacteria</taxon>
        <taxon>Hyphomicrobiales</taxon>
        <taxon>Bartonellaceae</taxon>
        <taxon>Bartonella</taxon>
    </lineage>
</organism>
<evidence type="ECO:0000256" key="11">
    <source>
        <dbReference type="SAM" id="SignalP"/>
    </source>
</evidence>
<dbReference type="Gene3D" id="4.10.80.270">
    <property type="match status" value="1"/>
</dbReference>
<feature type="domain" description="Trimeric autotransporter adhesin YadA-like stalk" evidence="14">
    <location>
        <begin position="483"/>
        <end position="512"/>
    </location>
</feature>
<evidence type="ECO:0000256" key="3">
    <source>
        <dbReference type="ARBA" id="ARBA00005848"/>
    </source>
</evidence>
<keyword evidence="5" id="KW-1134">Transmembrane beta strand</keyword>
<name>A0ABS7I3W1_9HYPH</name>
<feature type="domain" description="Trimeric autotransporter adhesin YadA-like stalk" evidence="14">
    <location>
        <begin position="361"/>
        <end position="401"/>
    </location>
</feature>
<dbReference type="InterPro" id="IPR008640">
    <property type="entry name" value="Adhesin_Head_dom"/>
</dbReference>
<evidence type="ECO:0000259" key="12">
    <source>
        <dbReference type="Pfam" id="PF03895"/>
    </source>
</evidence>
<feature type="domain" description="Trimeric autotransporter adhesin YadA-like stalk" evidence="14">
    <location>
        <begin position="1631"/>
        <end position="1672"/>
    </location>
</feature>
<feature type="domain" description="Trimeric autotransporter adhesin YadA-like stalk" evidence="14">
    <location>
        <begin position="1208"/>
        <end position="1249"/>
    </location>
</feature>
<evidence type="ECO:0000313" key="16">
    <source>
        <dbReference type="Proteomes" id="UP000746918"/>
    </source>
</evidence>
<evidence type="ECO:0000256" key="6">
    <source>
        <dbReference type="ARBA" id="ARBA00022692"/>
    </source>
</evidence>
<evidence type="ECO:0000256" key="8">
    <source>
        <dbReference type="ARBA" id="ARBA00022927"/>
    </source>
</evidence>
<feature type="domain" description="Trimeric autotransporter adhesin YadA-like stalk" evidence="14">
    <location>
        <begin position="604"/>
        <end position="644"/>
    </location>
</feature>
<protein>
    <submittedName>
        <fullName evidence="15">Vomp family autotransporter</fullName>
    </submittedName>
</protein>
<dbReference type="Gene3D" id="1.20.5.170">
    <property type="match status" value="6"/>
</dbReference>
<feature type="domain" description="Trimeric autotransporter adhesin YadA-like stalk" evidence="14">
    <location>
        <begin position="954"/>
        <end position="981"/>
    </location>
</feature>
<feature type="domain" description="Trimeric autotransporter adhesin YadA-like C-terminal membrane anchor" evidence="12">
    <location>
        <begin position="1842"/>
        <end position="1897"/>
    </location>
</feature>
<dbReference type="InterPro" id="IPR008635">
    <property type="entry name" value="Coiled_stalk_dom"/>
</dbReference>
<dbReference type="Gene3D" id="3.30.1300.30">
    <property type="entry name" value="GSPII I/J protein-like"/>
    <property type="match status" value="1"/>
</dbReference>
<dbReference type="EMBL" id="JAIFRO010000002">
    <property type="protein sequence ID" value="MBX4335403.1"/>
    <property type="molecule type" value="Genomic_DNA"/>
</dbReference>
<dbReference type="Gene3D" id="2.150.10.10">
    <property type="entry name" value="Serralysin-like metalloprotease, C-terminal"/>
    <property type="match status" value="2"/>
</dbReference>
<feature type="domain" description="Trimeric autotransporter adhesin YadA-like stalk" evidence="14">
    <location>
        <begin position="1017"/>
        <end position="1054"/>
    </location>
</feature>
<evidence type="ECO:0000256" key="9">
    <source>
        <dbReference type="ARBA" id="ARBA00023136"/>
    </source>
</evidence>
<evidence type="ECO:0000256" key="1">
    <source>
        <dbReference type="ARBA" id="ARBA00004241"/>
    </source>
</evidence>
<feature type="domain" description="Trimeric autotransporter adhesin YadA-like stalk" evidence="14">
    <location>
        <begin position="722"/>
        <end position="762"/>
    </location>
</feature>
<keyword evidence="6" id="KW-0812">Transmembrane</keyword>
<feature type="domain" description="Trimeric autotransporter adhesin YadA-like stalk" evidence="14">
    <location>
        <begin position="1744"/>
        <end position="1769"/>
    </location>
</feature>
<feature type="domain" description="Trimeric autotransporter adhesin YadA-like head" evidence="13">
    <location>
        <begin position="217"/>
        <end position="243"/>
    </location>
</feature>
<evidence type="ECO:0000256" key="2">
    <source>
        <dbReference type="ARBA" id="ARBA00004442"/>
    </source>
</evidence>
<evidence type="ECO:0000256" key="4">
    <source>
        <dbReference type="ARBA" id="ARBA00022448"/>
    </source>
</evidence>
<keyword evidence="8" id="KW-0653">Protein transport</keyword>
<dbReference type="Gene3D" id="6.20.50.100">
    <property type="match status" value="5"/>
</dbReference>
<evidence type="ECO:0000256" key="5">
    <source>
        <dbReference type="ARBA" id="ARBA00022452"/>
    </source>
</evidence>
<proteinExistence type="inferred from homology"/>